<evidence type="ECO:0008006" key="5">
    <source>
        <dbReference type="Google" id="ProtNLM"/>
    </source>
</evidence>
<dbReference type="InterPro" id="IPR013785">
    <property type="entry name" value="Aldolase_TIM"/>
</dbReference>
<dbReference type="GO" id="GO:0016857">
    <property type="term" value="F:racemase and epimerase activity, acting on carbohydrates and derivatives"/>
    <property type="evidence" value="ECO:0007669"/>
    <property type="project" value="InterPro"/>
</dbReference>
<evidence type="ECO:0000256" key="2">
    <source>
        <dbReference type="ARBA" id="ARBA00023235"/>
    </source>
</evidence>
<evidence type="ECO:0000256" key="1">
    <source>
        <dbReference type="ARBA" id="ARBA00022723"/>
    </source>
</evidence>
<accession>A0A1F6E212</accession>
<dbReference type="Pfam" id="PF00834">
    <property type="entry name" value="Ribul_P_3_epim"/>
    <property type="match status" value="1"/>
</dbReference>
<dbReference type="STRING" id="1798499.A3C95_00080"/>
<dbReference type="Proteomes" id="UP000177107">
    <property type="component" value="Unassembled WGS sequence"/>
</dbReference>
<dbReference type="InterPro" id="IPR011060">
    <property type="entry name" value="RibuloseP-bd_barrel"/>
</dbReference>
<dbReference type="Gene3D" id="3.20.20.70">
    <property type="entry name" value="Aldolase class I"/>
    <property type="match status" value="1"/>
</dbReference>
<dbReference type="GO" id="GO:0005975">
    <property type="term" value="P:carbohydrate metabolic process"/>
    <property type="evidence" value="ECO:0007669"/>
    <property type="project" value="InterPro"/>
</dbReference>
<comment type="caution">
    <text evidence="3">The sequence shown here is derived from an EMBL/GenBank/DDBJ whole genome shotgun (WGS) entry which is preliminary data.</text>
</comment>
<name>A0A1F6E212_9BACT</name>
<dbReference type="PANTHER" id="PTHR11749">
    <property type="entry name" value="RIBULOSE-5-PHOSPHATE-3-EPIMERASE"/>
    <property type="match status" value="1"/>
</dbReference>
<protein>
    <recommendedName>
        <fullName evidence="5">Ribulose-phosphate 3-epimerase</fullName>
    </recommendedName>
</protein>
<keyword evidence="1" id="KW-0479">Metal-binding</keyword>
<dbReference type="GO" id="GO:0046872">
    <property type="term" value="F:metal ion binding"/>
    <property type="evidence" value="ECO:0007669"/>
    <property type="project" value="UniProtKB-KW"/>
</dbReference>
<evidence type="ECO:0000313" key="4">
    <source>
        <dbReference type="Proteomes" id="UP000177107"/>
    </source>
</evidence>
<organism evidence="3 4">
    <name type="scientific">Candidatus Kaiserbacteria bacterium RIFCSPHIGHO2_02_FULL_56_30</name>
    <dbReference type="NCBI Taxonomy" id="1798499"/>
    <lineage>
        <taxon>Bacteria</taxon>
        <taxon>Candidatus Kaiseribacteriota</taxon>
    </lineage>
</organism>
<dbReference type="SUPFAM" id="SSF51366">
    <property type="entry name" value="Ribulose-phoshate binding barrel"/>
    <property type="match status" value="1"/>
</dbReference>
<dbReference type="InterPro" id="IPR000056">
    <property type="entry name" value="Ribul_P_3_epim-like"/>
</dbReference>
<proteinExistence type="predicted"/>
<gene>
    <name evidence="3" type="ORF">A3C95_00080</name>
</gene>
<sequence>MSIIIPAVLPTSRAELDQTLARLAPVEGITTIQLDVVDGVFAEPASWPYARQETWELPLIERFRYEIDLMVQRPEEVLARFITLGASRITLHVESARSIATIVTDFKRRYGHEAGFTSGLLSLGLAFSIGTDTAPYGVCIKEVDYVQFMGIATIGKQDQPFDERVVQKIRRFRREYPSVPLQVDGAVSLLTVPKLLTAGVSRLVVGSALVRASDISAALARFEALGERFGIYEH</sequence>
<keyword evidence="2" id="KW-0413">Isomerase</keyword>
<dbReference type="AlphaFoldDB" id="A0A1F6E212"/>
<evidence type="ECO:0000313" key="3">
    <source>
        <dbReference type="EMBL" id="OGG67729.1"/>
    </source>
</evidence>
<reference evidence="3 4" key="1">
    <citation type="journal article" date="2016" name="Nat. Commun.">
        <title>Thousands of microbial genomes shed light on interconnected biogeochemical processes in an aquifer system.</title>
        <authorList>
            <person name="Anantharaman K."/>
            <person name="Brown C.T."/>
            <person name="Hug L.A."/>
            <person name="Sharon I."/>
            <person name="Castelle C.J."/>
            <person name="Probst A.J."/>
            <person name="Thomas B.C."/>
            <person name="Singh A."/>
            <person name="Wilkins M.J."/>
            <person name="Karaoz U."/>
            <person name="Brodie E.L."/>
            <person name="Williams K.H."/>
            <person name="Hubbard S.S."/>
            <person name="Banfield J.F."/>
        </authorList>
    </citation>
    <scope>NUCLEOTIDE SEQUENCE [LARGE SCALE GENOMIC DNA]</scope>
</reference>
<dbReference type="EMBL" id="MFLM01000027">
    <property type="protein sequence ID" value="OGG67729.1"/>
    <property type="molecule type" value="Genomic_DNA"/>
</dbReference>